<gene>
    <name evidence="3" type="ORF">JD844_016503</name>
</gene>
<dbReference type="Pfam" id="PF15813">
    <property type="entry name" value="DUF4708"/>
    <property type="match status" value="2"/>
</dbReference>
<evidence type="ECO:0000313" key="3">
    <source>
        <dbReference type="EMBL" id="KAH0617853.1"/>
    </source>
</evidence>
<sequence length="795" mass="89414">MGDVSCQSLFFISLPELQKLCAVKVTVSSQLAATEIRTAQRKMCRQLVFLHEEVFTSPVPGTLNQISAIMPITFYKSGKFQAYIEKHRATMAMPERVIPAIFQTCLSYTLITKLAPKWNQAGHLLIQGIFLASLTYNLVTVAIMDLSHKVGFAITAGKIFCHNTESKMQLWKETDILDIMDFISVMDINVLDTQFCISVEVCTIRLPPAKQQSYSMVKLEDFDISTNTIKKFDSDDNAVIQRCSILSNWCYVLPSMKMGQIINISHVIPSESPFQSYSELQLHWKNLYGYSLPEDPQMYCNIYFKFIGEQLFTYPMSCIRSQPVQYFPRVDLEDVLNAFTTDVKTIILHTCGFPLKMTNKALYATKELTRASVQKVSSKPANLTEKRSCKVTLTQDIPHKDLFSPSACTKKSSHKMELEAKQPNANVFSNLNLLTKDENPGTTEGKVYSKEQWKTSKESALMLNSKESFKLSNNSTRKNSTRIIPIFKAKLLQMDRHTTKATNGKKKQNISQYSPKVMKANTAAKLPLLKSSPVQLDKSLHDASLSNIRNRSVVQIQIGKNNVKPTKLTSKEKNQNGGCLSNGALTNKVILGSNSSKIKPRKLNSSLTSASDQSTHHASAAQQHLNKPTALSIDHSALSTGSKKSCLCISHSDVDRNNSTKFQNQIQSSAEEVKTNVYRLSSSMRKRAKKGGEQKESVRPLNQDTTKPSSHHLQFNYKQILKSNESLHFEDMNSCQIYSESERCLTSASNKSSKRHQEDSVNYSKSKKPRTNKPPNSKKELHKTQKNFLALGLEE</sequence>
<dbReference type="PANTHER" id="PTHR28495:SF1">
    <property type="entry name" value="GENE, 17266-RELATED"/>
    <property type="match status" value="1"/>
</dbReference>
<accession>A0ABQ7SKH5</accession>
<feature type="domain" description="DUF4708" evidence="2">
    <location>
        <begin position="7"/>
        <end position="133"/>
    </location>
</feature>
<keyword evidence="4" id="KW-1185">Reference proteome</keyword>
<feature type="domain" description="DUF4708" evidence="2">
    <location>
        <begin position="169"/>
        <end position="328"/>
    </location>
</feature>
<organism evidence="3 4">
    <name type="scientific">Phrynosoma platyrhinos</name>
    <name type="common">Desert horned lizard</name>
    <dbReference type="NCBI Taxonomy" id="52577"/>
    <lineage>
        <taxon>Eukaryota</taxon>
        <taxon>Metazoa</taxon>
        <taxon>Chordata</taxon>
        <taxon>Craniata</taxon>
        <taxon>Vertebrata</taxon>
        <taxon>Euteleostomi</taxon>
        <taxon>Lepidosauria</taxon>
        <taxon>Squamata</taxon>
        <taxon>Bifurcata</taxon>
        <taxon>Unidentata</taxon>
        <taxon>Episquamata</taxon>
        <taxon>Toxicofera</taxon>
        <taxon>Iguania</taxon>
        <taxon>Phrynosomatidae</taxon>
        <taxon>Phrynosomatinae</taxon>
        <taxon>Phrynosoma</taxon>
    </lineage>
</organism>
<feature type="region of interest" description="Disordered" evidence="1">
    <location>
        <begin position="748"/>
        <end position="795"/>
    </location>
</feature>
<dbReference type="Proteomes" id="UP000826234">
    <property type="component" value="Unassembled WGS sequence"/>
</dbReference>
<dbReference type="InterPro" id="IPR031643">
    <property type="entry name" value="DUF4708"/>
</dbReference>
<feature type="region of interest" description="Disordered" evidence="1">
    <location>
        <begin position="684"/>
        <end position="711"/>
    </location>
</feature>
<name>A0ABQ7SKH5_PHRPL</name>
<comment type="caution">
    <text evidence="3">The sequence shown here is derived from an EMBL/GenBank/DDBJ whole genome shotgun (WGS) entry which is preliminary data.</text>
</comment>
<evidence type="ECO:0000259" key="2">
    <source>
        <dbReference type="Pfam" id="PF15813"/>
    </source>
</evidence>
<reference evidence="3 4" key="1">
    <citation type="journal article" date="2022" name="Gigascience">
        <title>A chromosome-level genome assembly and annotation of the desert horned lizard, Phrynosoma platyrhinos, provides insight into chromosomal rearrangements among reptiles.</title>
        <authorList>
            <person name="Koochekian N."/>
            <person name="Ascanio A."/>
            <person name="Farleigh K."/>
            <person name="Card D.C."/>
            <person name="Schield D.R."/>
            <person name="Castoe T.A."/>
            <person name="Jezkova T."/>
        </authorList>
    </citation>
    <scope>NUCLEOTIDE SEQUENCE [LARGE SCALE GENOMIC DNA]</scope>
    <source>
        <strain evidence="3">NK-2021</strain>
    </source>
</reference>
<evidence type="ECO:0000313" key="4">
    <source>
        <dbReference type="Proteomes" id="UP000826234"/>
    </source>
</evidence>
<feature type="region of interest" description="Disordered" evidence="1">
    <location>
        <begin position="599"/>
        <end position="624"/>
    </location>
</feature>
<feature type="compositionally biased region" description="Polar residues" evidence="1">
    <location>
        <begin position="700"/>
        <end position="711"/>
    </location>
</feature>
<protein>
    <recommendedName>
        <fullName evidence="2">DUF4708 domain-containing protein</fullName>
    </recommendedName>
</protein>
<evidence type="ECO:0000256" key="1">
    <source>
        <dbReference type="SAM" id="MobiDB-lite"/>
    </source>
</evidence>
<dbReference type="EMBL" id="JAIPUX010005289">
    <property type="protein sequence ID" value="KAH0617853.1"/>
    <property type="molecule type" value="Genomic_DNA"/>
</dbReference>
<proteinExistence type="predicted"/>
<dbReference type="PANTHER" id="PTHR28495">
    <property type="entry name" value="HYPOTHETICAL PROTEIN LOC100359752"/>
    <property type="match status" value="1"/>
</dbReference>